<proteinExistence type="predicted"/>
<dbReference type="Gene3D" id="3.60.10.10">
    <property type="entry name" value="Endonuclease/exonuclease/phosphatase"/>
    <property type="match status" value="1"/>
</dbReference>
<name>A0AAN7P2Z5_MYCAM</name>
<reference evidence="2 3" key="1">
    <citation type="journal article" date="2023" name="J. Hered.">
        <title>Chromosome-level genome of the wood stork (Mycteria americana) provides insight into avian chromosome evolution.</title>
        <authorList>
            <person name="Flamio R. Jr."/>
            <person name="Ramstad K.M."/>
        </authorList>
    </citation>
    <scope>NUCLEOTIDE SEQUENCE [LARGE SCALE GENOMIC DNA]</scope>
    <source>
        <strain evidence="2">JAX WOST 10</strain>
    </source>
</reference>
<sequence>MACLVYSKGDQKGPKANKAVFGSLKQASVQQNLVLMGDFNYPDICWKNNTAAHMSSIRFLECVEDCFLIQMLDVPTRNEALLDLLLTNQENLLCNISVSDSLSCSDHNIVEFGILLSMLKVSTKTKVLDFRRANFSSLRAQLGGIPWEASMEDKGASECWEFFKNALLEAQNQFIPFKGKGSRQSKRPPWLNCELLSLLRTKREAYQRWKSRRIPVENYKGIVRPCRDAVRKAKAQLELKLARDVKNYKKGFFRYINNKQKQKENIGLLLNRRGELVTNNAEKAEVLNTFFTSVFTSTVGPHALRTKIQVDANTDPLSVKEELVCELLQELDPYKLMSPDVIHLRVLRELADVIARLLSIIFEKSWRSGDVPEDWKKAIVTPIYKKGLKEDPGNYRPISLTSVPGKVME</sequence>
<evidence type="ECO:0000313" key="3">
    <source>
        <dbReference type="Proteomes" id="UP001333110"/>
    </source>
</evidence>
<evidence type="ECO:0000259" key="1">
    <source>
        <dbReference type="Pfam" id="PF14529"/>
    </source>
</evidence>
<feature type="domain" description="Endonuclease/exonuclease/phosphatase" evidence="1">
    <location>
        <begin position="5"/>
        <end position="110"/>
    </location>
</feature>
<dbReference type="PANTHER" id="PTHR33395:SF22">
    <property type="entry name" value="REVERSE TRANSCRIPTASE DOMAIN-CONTAINING PROTEIN"/>
    <property type="match status" value="1"/>
</dbReference>
<comment type="caution">
    <text evidence="2">The sequence shown here is derived from an EMBL/GenBank/DDBJ whole genome shotgun (WGS) entry which is preliminary data.</text>
</comment>
<protein>
    <recommendedName>
        <fullName evidence="1">Endonuclease/exonuclease/phosphatase domain-containing protein</fullName>
    </recommendedName>
</protein>
<dbReference type="InterPro" id="IPR005135">
    <property type="entry name" value="Endo/exonuclease/phosphatase"/>
</dbReference>
<dbReference type="AlphaFoldDB" id="A0AAN7P2Z5"/>
<dbReference type="GO" id="GO:0007508">
    <property type="term" value="P:larval heart development"/>
    <property type="evidence" value="ECO:0007669"/>
    <property type="project" value="TreeGrafter"/>
</dbReference>
<dbReference type="Proteomes" id="UP001333110">
    <property type="component" value="Unassembled WGS sequence"/>
</dbReference>
<accession>A0AAN7P2Z5</accession>
<dbReference type="SUPFAM" id="SSF56219">
    <property type="entry name" value="DNase I-like"/>
    <property type="match status" value="1"/>
</dbReference>
<dbReference type="EMBL" id="JAUNZN010000002">
    <property type="protein sequence ID" value="KAK4826132.1"/>
    <property type="molecule type" value="Genomic_DNA"/>
</dbReference>
<gene>
    <name evidence="2" type="ORF">QYF61_005284</name>
</gene>
<dbReference type="PANTHER" id="PTHR33395">
    <property type="entry name" value="TRANSCRIPTASE, PUTATIVE-RELATED-RELATED"/>
    <property type="match status" value="1"/>
</dbReference>
<organism evidence="2 3">
    <name type="scientific">Mycteria americana</name>
    <name type="common">Wood stork</name>
    <dbReference type="NCBI Taxonomy" id="33587"/>
    <lineage>
        <taxon>Eukaryota</taxon>
        <taxon>Metazoa</taxon>
        <taxon>Chordata</taxon>
        <taxon>Craniata</taxon>
        <taxon>Vertebrata</taxon>
        <taxon>Euteleostomi</taxon>
        <taxon>Archelosauria</taxon>
        <taxon>Archosauria</taxon>
        <taxon>Dinosauria</taxon>
        <taxon>Saurischia</taxon>
        <taxon>Theropoda</taxon>
        <taxon>Coelurosauria</taxon>
        <taxon>Aves</taxon>
        <taxon>Neognathae</taxon>
        <taxon>Neoaves</taxon>
        <taxon>Aequornithes</taxon>
        <taxon>Ciconiiformes</taxon>
        <taxon>Ciconiidae</taxon>
        <taxon>Mycteria</taxon>
    </lineage>
</organism>
<dbReference type="GO" id="GO:0003824">
    <property type="term" value="F:catalytic activity"/>
    <property type="evidence" value="ECO:0007669"/>
    <property type="project" value="InterPro"/>
</dbReference>
<evidence type="ECO:0000313" key="2">
    <source>
        <dbReference type="EMBL" id="KAK4826132.1"/>
    </source>
</evidence>
<dbReference type="Pfam" id="PF14529">
    <property type="entry name" value="Exo_endo_phos_2"/>
    <property type="match status" value="1"/>
</dbReference>
<dbReference type="GO" id="GO:0031012">
    <property type="term" value="C:extracellular matrix"/>
    <property type="evidence" value="ECO:0007669"/>
    <property type="project" value="TreeGrafter"/>
</dbReference>
<keyword evidence="3" id="KW-1185">Reference proteome</keyword>
<dbReference type="GO" id="GO:0061343">
    <property type="term" value="P:cell adhesion involved in heart morphogenesis"/>
    <property type="evidence" value="ECO:0007669"/>
    <property type="project" value="TreeGrafter"/>
</dbReference>
<dbReference type="InterPro" id="IPR036691">
    <property type="entry name" value="Endo/exonu/phosph_ase_sf"/>
</dbReference>